<evidence type="ECO:0000313" key="1">
    <source>
        <dbReference type="EMBL" id="MEL0618054.1"/>
    </source>
</evidence>
<gene>
    <name evidence="1" type="ORF">V6243_14590</name>
</gene>
<name>A0ABU9GIW2_COBMA</name>
<dbReference type="GeneID" id="43179664"/>
<dbReference type="RefSeq" id="WP_181013924.1">
    <property type="nucleotide sequence ID" value="NZ_CP017114.1"/>
</dbReference>
<accession>A0ABU9GIW2</accession>
<proteinExistence type="predicted"/>
<dbReference type="EMBL" id="JBAKAP010000018">
    <property type="protein sequence ID" value="MEL0618054.1"/>
    <property type="molecule type" value="Genomic_DNA"/>
</dbReference>
<comment type="caution">
    <text evidence="1">The sequence shown here is derived from an EMBL/GenBank/DDBJ whole genome shotgun (WGS) entry which is preliminary data.</text>
</comment>
<reference evidence="1 2" key="1">
    <citation type="submission" date="2024-02" db="EMBL/GenBank/DDBJ databases">
        <title>Bacteria isolated from the canopy kelp, Nereocystis luetkeana.</title>
        <authorList>
            <person name="Pfister C.A."/>
            <person name="Younker I.T."/>
            <person name="Light S.H."/>
        </authorList>
    </citation>
    <scope>NUCLEOTIDE SEQUENCE [LARGE SCALE GENOMIC DNA]</scope>
    <source>
        <strain evidence="1 2">TI.5.07</strain>
    </source>
</reference>
<sequence length="48" mass="5491">MIGGPDIPRRQYRLARQLIGAAALKDLSQLYIGNPRLSELEDELRRRA</sequence>
<evidence type="ECO:0000313" key="2">
    <source>
        <dbReference type="Proteomes" id="UP001378242"/>
    </source>
</evidence>
<keyword evidence="2" id="KW-1185">Reference proteome</keyword>
<organism evidence="1 2">
    <name type="scientific">Cobetia marina</name>
    <name type="common">Deleya marina</name>
    <dbReference type="NCBI Taxonomy" id="28258"/>
    <lineage>
        <taxon>Bacteria</taxon>
        <taxon>Pseudomonadati</taxon>
        <taxon>Pseudomonadota</taxon>
        <taxon>Gammaproteobacteria</taxon>
        <taxon>Oceanospirillales</taxon>
        <taxon>Halomonadaceae</taxon>
        <taxon>Cobetia</taxon>
    </lineage>
</organism>
<protein>
    <submittedName>
        <fullName evidence="1">Uncharacterized protein</fullName>
    </submittedName>
</protein>
<dbReference type="Proteomes" id="UP001378242">
    <property type="component" value="Unassembled WGS sequence"/>
</dbReference>